<evidence type="ECO:0000256" key="6">
    <source>
        <dbReference type="ARBA" id="ARBA00023136"/>
    </source>
</evidence>
<dbReference type="Proteomes" id="UP000067461">
    <property type="component" value="Chromosome"/>
</dbReference>
<dbReference type="HOGENOM" id="CLU_000445_107_22_4"/>
<dbReference type="EMBL" id="AP014568">
    <property type="protein sequence ID" value="BAO81919.1"/>
    <property type="molecule type" value="Genomic_DNA"/>
</dbReference>
<feature type="domain" description="HAMP" evidence="11">
    <location>
        <begin position="352"/>
        <end position="404"/>
    </location>
</feature>
<comment type="similarity">
    <text evidence="7">Belongs to the methyl-accepting chemotaxis (MCP) protein family.</text>
</comment>
<dbReference type="Gene3D" id="6.10.340.10">
    <property type="match status" value="1"/>
</dbReference>
<dbReference type="InterPro" id="IPR004089">
    <property type="entry name" value="MCPsignal_dom"/>
</dbReference>
<dbReference type="InterPro" id="IPR033480">
    <property type="entry name" value="sCache_2"/>
</dbReference>
<dbReference type="GO" id="GO:0005886">
    <property type="term" value="C:plasma membrane"/>
    <property type="evidence" value="ECO:0007669"/>
    <property type="project" value="UniProtKB-SubCell"/>
</dbReference>
<evidence type="ECO:0000313" key="12">
    <source>
        <dbReference type="EMBL" id="BAO81919.1"/>
    </source>
</evidence>
<sequence>MTASSHFHPLIRPGVWLMQRLPMGFKLLALAAVVLLPLSLAAVWIVHNLWSDRAGVQGQLSGLQVQQQVVAVAAPLLEHQGQVHGLLAGRADAAPALEAARTQLRPAIAALDAAIAATAQPDLSPKWQPLRDELLLLLNTAPASHSAADWYARQSGLLLRLQRLALLNGETSTLLLDPDRTLFYLVDALVQRQLPLLQASAHLRNEGTVLLLQAQGGGISPELITQALRLGGHTDVVDEQLRQMQERIEALVRIGAAAPAVWPQVQASSQQYAAAVRDGIGAGVLASEAQAHFQQGSQVLTRQLELNQQLVAQAQKLLAQQHSRLQWLLLGVGLGALLVLLALVYGMVALYHATLDGLRQLGSVFKNATAGDLTGEVQIAGQDEVAQMAQQFRLMLNTLSAIVADVRSVAAVLTHMGGQLVQDSQLLSERTQSQAASLEQASANIREAAETVTRNSEGVLEVSRVSAGLHRQTEHASGLMQQTMSGMGTLQSTSKRMNEIIGVIDSIAFQTNILALNAAVEAARAGEAGRGFAVVASEVRSLAQRSQSAAGEVRQLIAESTSRVKNSVDEISAVNAVMEQLVQGIRDITQRIDAMAVASNQQSAALKEVSQAMSQLDGVTYDNAAMVERSARHTHELLAHTADLDAAVHHLRLKQGTADVARQLTEQALAHLRKVGYERASEDFYKQNGPFIDRDLYIFVLDRKGVYRVMGANRAKTGSRVQDAPGIDAEQFMHDVWEQADSGGGWLEYNIVNPLTGDVRGKASFVLPINDDLLIGCGAYRSALKTS</sequence>
<evidence type="ECO:0000313" key="13">
    <source>
        <dbReference type="Proteomes" id="UP000067461"/>
    </source>
</evidence>
<dbReference type="Pfam" id="PF00672">
    <property type="entry name" value="HAMP"/>
    <property type="match status" value="1"/>
</dbReference>
<dbReference type="AlphaFoldDB" id="A0A060NSQ2"/>
<keyword evidence="2" id="KW-1003">Cell membrane</keyword>
<feature type="domain" description="Methyl-accepting transducer" evidence="10">
    <location>
        <begin position="409"/>
        <end position="638"/>
    </location>
</feature>
<dbReference type="InterPro" id="IPR003660">
    <property type="entry name" value="HAMP_dom"/>
</dbReference>
<dbReference type="STRING" id="1458425.SRAA_2065"/>
<keyword evidence="13" id="KW-1185">Reference proteome</keyword>
<dbReference type="GO" id="GO:0006935">
    <property type="term" value="P:chemotaxis"/>
    <property type="evidence" value="ECO:0007669"/>
    <property type="project" value="UniProtKB-KW"/>
</dbReference>
<dbReference type="Gene3D" id="1.10.287.950">
    <property type="entry name" value="Methyl-accepting chemotaxis protein"/>
    <property type="match status" value="1"/>
</dbReference>
<dbReference type="GO" id="GO:0004888">
    <property type="term" value="F:transmembrane signaling receptor activity"/>
    <property type="evidence" value="ECO:0007669"/>
    <property type="project" value="InterPro"/>
</dbReference>
<comment type="subcellular location">
    <subcellularLocation>
        <location evidence="1">Cell membrane</location>
        <topology evidence="1">Multi-pass membrane protein</topology>
    </subcellularLocation>
</comment>
<dbReference type="CDD" id="cd11386">
    <property type="entry name" value="MCP_signal"/>
    <property type="match status" value="1"/>
</dbReference>
<keyword evidence="3" id="KW-0145">Chemotaxis</keyword>
<dbReference type="PANTHER" id="PTHR43531:SF11">
    <property type="entry name" value="METHYL-ACCEPTING CHEMOTAXIS PROTEIN 3"/>
    <property type="match status" value="1"/>
</dbReference>
<name>A0A060NSQ2_9BURK</name>
<dbReference type="InterPro" id="IPR004090">
    <property type="entry name" value="Chemotax_Me-accpt_rcpt"/>
</dbReference>
<organism evidence="12 13">
    <name type="scientific">Serpentinimonas raichei</name>
    <dbReference type="NCBI Taxonomy" id="1458425"/>
    <lineage>
        <taxon>Bacteria</taxon>
        <taxon>Pseudomonadati</taxon>
        <taxon>Pseudomonadota</taxon>
        <taxon>Betaproteobacteria</taxon>
        <taxon>Burkholderiales</taxon>
        <taxon>Comamonadaceae</taxon>
        <taxon>Serpentinimonas</taxon>
    </lineage>
</organism>
<reference evidence="12 13" key="1">
    <citation type="journal article" date="2014" name="Nat. Commun.">
        <title>Physiological and genomic features of highly alkaliphilic hydrogen-utilizing Betaproteobacteria from a continental serpentinizing site.</title>
        <authorList>
            <person name="Suzuki S."/>
            <person name="Kuenen J.G."/>
            <person name="Schipper K."/>
            <person name="van der Velde S."/>
            <person name="Ishii S."/>
            <person name="Wu A."/>
            <person name="Sorokin D.Y."/>
            <person name="Tenney A."/>
            <person name="Meng X.Y."/>
            <person name="Morrill P.L."/>
            <person name="Kamagata Y."/>
            <person name="Muyzer G."/>
            <person name="Nealson K.H."/>
        </authorList>
    </citation>
    <scope>NUCLEOTIDE SEQUENCE [LARGE SCALE GENOMIC DNA]</scope>
    <source>
        <strain evidence="12 13">A1</strain>
    </source>
</reference>
<dbReference type="Pfam" id="PF00015">
    <property type="entry name" value="MCPsignal"/>
    <property type="match status" value="1"/>
</dbReference>
<dbReference type="CDD" id="cd06225">
    <property type="entry name" value="HAMP"/>
    <property type="match status" value="1"/>
</dbReference>
<evidence type="ECO:0000259" key="10">
    <source>
        <dbReference type="PROSITE" id="PS50111"/>
    </source>
</evidence>
<evidence type="ECO:0000256" key="7">
    <source>
        <dbReference type="ARBA" id="ARBA00029447"/>
    </source>
</evidence>
<accession>A0A060NSQ2</accession>
<dbReference type="GO" id="GO:0007165">
    <property type="term" value="P:signal transduction"/>
    <property type="evidence" value="ECO:0007669"/>
    <property type="project" value="UniProtKB-KW"/>
</dbReference>
<dbReference type="SMART" id="SM00283">
    <property type="entry name" value="MA"/>
    <property type="match status" value="1"/>
</dbReference>
<dbReference type="PROSITE" id="PS50111">
    <property type="entry name" value="CHEMOTAXIS_TRANSDUC_2"/>
    <property type="match status" value="1"/>
</dbReference>
<keyword evidence="4 9" id="KW-0812">Transmembrane</keyword>
<keyword evidence="8" id="KW-0807">Transducer</keyword>
<dbReference type="PANTHER" id="PTHR43531">
    <property type="entry name" value="PROTEIN ICFG"/>
    <property type="match status" value="1"/>
</dbReference>
<keyword evidence="5 9" id="KW-1133">Transmembrane helix</keyword>
<evidence type="ECO:0000256" key="4">
    <source>
        <dbReference type="ARBA" id="ARBA00022692"/>
    </source>
</evidence>
<evidence type="ECO:0000256" key="5">
    <source>
        <dbReference type="ARBA" id="ARBA00022989"/>
    </source>
</evidence>
<evidence type="ECO:0000256" key="2">
    <source>
        <dbReference type="ARBA" id="ARBA00022475"/>
    </source>
</evidence>
<evidence type="ECO:0000256" key="1">
    <source>
        <dbReference type="ARBA" id="ARBA00004651"/>
    </source>
</evidence>
<dbReference type="InterPro" id="IPR051310">
    <property type="entry name" value="MCP_chemotaxis"/>
</dbReference>
<feature type="transmembrane region" description="Helical" evidence="9">
    <location>
        <begin position="327"/>
        <end position="351"/>
    </location>
</feature>
<dbReference type="SUPFAM" id="SSF58104">
    <property type="entry name" value="Methyl-accepting chemotaxis protein (MCP) signaling domain"/>
    <property type="match status" value="1"/>
</dbReference>
<dbReference type="Pfam" id="PF17200">
    <property type="entry name" value="sCache_2"/>
    <property type="match status" value="1"/>
</dbReference>
<dbReference type="Gene3D" id="3.30.450.20">
    <property type="entry name" value="PAS domain"/>
    <property type="match status" value="1"/>
</dbReference>
<dbReference type="PROSITE" id="PS50885">
    <property type="entry name" value="HAMP"/>
    <property type="match status" value="1"/>
</dbReference>
<evidence type="ECO:0000259" key="11">
    <source>
        <dbReference type="PROSITE" id="PS50885"/>
    </source>
</evidence>
<dbReference type="SMART" id="SM00304">
    <property type="entry name" value="HAMP"/>
    <property type="match status" value="2"/>
</dbReference>
<dbReference type="PRINTS" id="PR00260">
    <property type="entry name" value="CHEMTRNSDUCR"/>
</dbReference>
<dbReference type="OrthoDB" id="9054408at2"/>
<protein>
    <submittedName>
        <fullName evidence="12">Methyl-accepting chemotaxis protein</fullName>
    </submittedName>
</protein>
<gene>
    <name evidence="12" type="ORF">SRAA_2065</name>
</gene>
<proteinExistence type="inferred from homology"/>
<keyword evidence="6 9" id="KW-0472">Membrane</keyword>
<evidence type="ECO:0000256" key="8">
    <source>
        <dbReference type="PROSITE-ProRule" id="PRU00284"/>
    </source>
</evidence>
<evidence type="ECO:0000256" key="9">
    <source>
        <dbReference type="SAM" id="Phobius"/>
    </source>
</evidence>
<evidence type="ECO:0000256" key="3">
    <source>
        <dbReference type="ARBA" id="ARBA00022500"/>
    </source>
</evidence>
<dbReference type="KEGG" id="cbaa:SRAA_2065"/>